<dbReference type="RefSeq" id="XP_066076380.1">
    <property type="nucleotide sequence ID" value="XM_066220283.1"/>
</dbReference>
<dbReference type="InterPro" id="IPR002472">
    <property type="entry name" value="Palm_thioest"/>
</dbReference>
<comment type="similarity">
    <text evidence="1">Belongs to the palmitoyl-protein thioesterase family.</text>
</comment>
<evidence type="ECO:0000256" key="10">
    <source>
        <dbReference type="SAM" id="SignalP"/>
    </source>
</evidence>
<sequence length="339" mass="37305">MNSFQIISLWSLLLNALMALAVPTGNDQLVLQSESKKPRPLVIWHGLGDTALSSGITSFIENIKQVHPGIFVHSVQIPLNGTLDDERRAGFWGNAEEQGWAGCEQIASIPELEGGFDGMGFSQGGLFMRFYAQYCNNPPIRNLITFGSPHLGIAALIPCPTPPTLSCLLAARVARSGIYTEYAQSHIVQAAYFRDTERLDEFWNVNSFIRDLNGEKGLGEDNGINDIDEKEKQGKKKGKNGSGKGVGHLDNFVAVMFDQDRTVSPAQSSQFATYSPTNKTELVLMEDQPMYKDDWIGLKALNEDKEGLILEHCSGEHMDLGGKGGCGDKIVQQWVGWRN</sequence>
<dbReference type="PRINTS" id="PR00414">
    <property type="entry name" value="PPTHIESTRASE"/>
</dbReference>
<feature type="signal peptide" evidence="10">
    <location>
        <begin position="1"/>
        <end position="21"/>
    </location>
</feature>
<evidence type="ECO:0000256" key="7">
    <source>
        <dbReference type="ARBA" id="ARBA00023180"/>
    </source>
</evidence>
<evidence type="ECO:0000256" key="8">
    <source>
        <dbReference type="ARBA" id="ARBA00031934"/>
    </source>
</evidence>
<evidence type="ECO:0000256" key="3">
    <source>
        <dbReference type="ARBA" id="ARBA00014212"/>
    </source>
</evidence>
<evidence type="ECO:0000256" key="5">
    <source>
        <dbReference type="ARBA" id="ARBA00022801"/>
    </source>
</evidence>
<dbReference type="Proteomes" id="UP001355207">
    <property type="component" value="Chromosome 5"/>
</dbReference>
<dbReference type="EMBL" id="CP144102">
    <property type="protein sequence ID" value="WWC89617.1"/>
    <property type="molecule type" value="Genomic_DNA"/>
</dbReference>
<evidence type="ECO:0000256" key="4">
    <source>
        <dbReference type="ARBA" id="ARBA00022729"/>
    </source>
</evidence>
<evidence type="ECO:0000256" key="2">
    <source>
        <dbReference type="ARBA" id="ARBA00012423"/>
    </source>
</evidence>
<dbReference type="PANTHER" id="PTHR11247">
    <property type="entry name" value="PALMITOYL-PROTEIN THIOESTERASE/DOLICHYLDIPHOSPHATASE 1"/>
    <property type="match status" value="1"/>
</dbReference>
<accession>A0AAX4JW39</accession>
<dbReference type="AlphaFoldDB" id="A0AAX4JW39"/>
<keyword evidence="7" id="KW-0325">Glycoprotein</keyword>
<dbReference type="Gene3D" id="3.40.50.1820">
    <property type="entry name" value="alpha/beta hydrolase"/>
    <property type="match status" value="1"/>
</dbReference>
<dbReference type="SUPFAM" id="SSF53474">
    <property type="entry name" value="alpha/beta-Hydrolases"/>
    <property type="match status" value="1"/>
</dbReference>
<organism evidence="11 12">
    <name type="scientific">Kwoniella dendrophila CBS 6074</name>
    <dbReference type="NCBI Taxonomy" id="1295534"/>
    <lineage>
        <taxon>Eukaryota</taxon>
        <taxon>Fungi</taxon>
        <taxon>Dikarya</taxon>
        <taxon>Basidiomycota</taxon>
        <taxon>Agaricomycotina</taxon>
        <taxon>Tremellomycetes</taxon>
        <taxon>Tremellales</taxon>
        <taxon>Cryptococcaceae</taxon>
        <taxon>Kwoniella</taxon>
    </lineage>
</organism>
<dbReference type="GO" id="GO:0008474">
    <property type="term" value="F:palmitoyl-(protein) hydrolase activity"/>
    <property type="evidence" value="ECO:0007669"/>
    <property type="project" value="UniProtKB-EC"/>
</dbReference>
<evidence type="ECO:0000313" key="11">
    <source>
        <dbReference type="EMBL" id="WWC89617.1"/>
    </source>
</evidence>
<keyword evidence="12" id="KW-1185">Reference proteome</keyword>
<dbReference type="FunFam" id="3.40.50.1820:FF:000107">
    <property type="entry name" value="Palmitoyl-protein thioesterase 1"/>
    <property type="match status" value="1"/>
</dbReference>
<dbReference type="Pfam" id="PF02089">
    <property type="entry name" value="Palm_thioest"/>
    <property type="match status" value="1"/>
</dbReference>
<evidence type="ECO:0000313" key="12">
    <source>
        <dbReference type="Proteomes" id="UP001355207"/>
    </source>
</evidence>
<feature type="chain" id="PRO_5043982624" description="Palmitoyl-protein thioesterase 1" evidence="10">
    <location>
        <begin position="22"/>
        <end position="339"/>
    </location>
</feature>
<dbReference type="PANTHER" id="PTHR11247:SF8">
    <property type="entry name" value="PALMITOYL-PROTEIN THIOESTERASE 1"/>
    <property type="match status" value="1"/>
</dbReference>
<evidence type="ECO:0000256" key="9">
    <source>
        <dbReference type="SAM" id="MobiDB-lite"/>
    </source>
</evidence>
<reference evidence="11 12" key="1">
    <citation type="submission" date="2024-01" db="EMBL/GenBank/DDBJ databases">
        <title>Comparative genomics of Cryptococcus and Kwoniella reveals pathogenesis evolution and contrasting modes of karyotype evolution via chromosome fusion or intercentromeric recombination.</title>
        <authorList>
            <person name="Coelho M.A."/>
            <person name="David-Palma M."/>
            <person name="Shea T."/>
            <person name="Bowers K."/>
            <person name="McGinley-Smith S."/>
            <person name="Mohammad A.W."/>
            <person name="Gnirke A."/>
            <person name="Yurkov A.M."/>
            <person name="Nowrousian M."/>
            <person name="Sun S."/>
            <person name="Cuomo C.A."/>
            <person name="Heitman J."/>
        </authorList>
    </citation>
    <scope>NUCLEOTIDE SEQUENCE [LARGE SCALE GENOMIC DNA]</scope>
    <source>
        <strain evidence="11 12">CBS 6074</strain>
    </source>
</reference>
<evidence type="ECO:0000256" key="6">
    <source>
        <dbReference type="ARBA" id="ARBA00023157"/>
    </source>
</evidence>
<dbReference type="InterPro" id="IPR029058">
    <property type="entry name" value="AB_hydrolase_fold"/>
</dbReference>
<keyword evidence="4 10" id="KW-0732">Signal</keyword>
<name>A0AAX4JW39_9TREE</name>
<keyword evidence="5" id="KW-0378">Hydrolase</keyword>
<gene>
    <name evidence="11" type="ORF">L201_004542</name>
</gene>
<proteinExistence type="inferred from homology"/>
<evidence type="ECO:0000256" key="1">
    <source>
        <dbReference type="ARBA" id="ARBA00010758"/>
    </source>
</evidence>
<feature type="region of interest" description="Disordered" evidence="9">
    <location>
        <begin position="219"/>
        <end position="245"/>
    </location>
</feature>
<protein>
    <recommendedName>
        <fullName evidence="3">Palmitoyl-protein thioesterase 1</fullName>
        <ecNumber evidence="2">3.1.2.22</ecNumber>
    </recommendedName>
    <alternativeName>
        <fullName evidence="8">Palmitoyl-protein hydrolase 1</fullName>
    </alternativeName>
</protein>
<dbReference type="EC" id="3.1.2.22" evidence="2"/>
<keyword evidence="6" id="KW-1015">Disulfide bond</keyword>
<dbReference type="GeneID" id="91095212"/>